<name>A0A1H7U559_9NOCA</name>
<protein>
    <submittedName>
        <fullName evidence="11">Polar amino acid transport system permease protein</fullName>
    </submittedName>
</protein>
<evidence type="ECO:0000313" key="12">
    <source>
        <dbReference type="Proteomes" id="UP000198677"/>
    </source>
</evidence>
<proteinExistence type="inferred from homology"/>
<dbReference type="AlphaFoldDB" id="A0A1H7U559"/>
<evidence type="ECO:0000256" key="6">
    <source>
        <dbReference type="ARBA" id="ARBA00022989"/>
    </source>
</evidence>
<keyword evidence="4 8" id="KW-0812">Transmembrane</keyword>
<dbReference type="GO" id="GO:0043190">
    <property type="term" value="C:ATP-binding cassette (ABC) transporter complex"/>
    <property type="evidence" value="ECO:0007669"/>
    <property type="project" value="InterPro"/>
</dbReference>
<feature type="transmembrane region" description="Helical" evidence="8">
    <location>
        <begin position="32"/>
        <end position="52"/>
    </location>
</feature>
<evidence type="ECO:0000256" key="3">
    <source>
        <dbReference type="ARBA" id="ARBA00022475"/>
    </source>
</evidence>
<dbReference type="InterPro" id="IPR010065">
    <property type="entry name" value="AA_ABC_transptr_permease_3TM"/>
</dbReference>
<comment type="similarity">
    <text evidence="8">Belongs to the binding-protein-dependent transport system permease family.</text>
</comment>
<evidence type="ECO:0000256" key="4">
    <source>
        <dbReference type="ARBA" id="ARBA00022692"/>
    </source>
</evidence>
<dbReference type="InterPro" id="IPR043429">
    <property type="entry name" value="ArtM/GltK/GlnP/TcyL/YhdX-like"/>
</dbReference>
<feature type="domain" description="ABC transmembrane type-1" evidence="10">
    <location>
        <begin position="73"/>
        <end position="280"/>
    </location>
</feature>
<organism evidence="11 12">
    <name type="scientific">Rhodococcus maanshanensis</name>
    <dbReference type="NCBI Taxonomy" id="183556"/>
    <lineage>
        <taxon>Bacteria</taxon>
        <taxon>Bacillati</taxon>
        <taxon>Actinomycetota</taxon>
        <taxon>Actinomycetes</taxon>
        <taxon>Mycobacteriales</taxon>
        <taxon>Nocardiaceae</taxon>
        <taxon>Rhodococcus</taxon>
    </lineage>
</organism>
<dbReference type="EMBL" id="FOAW01000017">
    <property type="protein sequence ID" value="SEL91818.1"/>
    <property type="molecule type" value="Genomic_DNA"/>
</dbReference>
<dbReference type="FunFam" id="1.10.3720.10:FF:000006">
    <property type="entry name" value="Glutamate/aspartate ABC transporter, permease protein GltK"/>
    <property type="match status" value="1"/>
</dbReference>
<evidence type="ECO:0000256" key="7">
    <source>
        <dbReference type="ARBA" id="ARBA00023136"/>
    </source>
</evidence>
<evidence type="ECO:0000256" key="1">
    <source>
        <dbReference type="ARBA" id="ARBA00004651"/>
    </source>
</evidence>
<evidence type="ECO:0000313" key="11">
    <source>
        <dbReference type="EMBL" id="SEL91818.1"/>
    </source>
</evidence>
<dbReference type="Gene3D" id="1.10.3720.10">
    <property type="entry name" value="MetI-like"/>
    <property type="match status" value="1"/>
</dbReference>
<keyword evidence="2 8" id="KW-0813">Transport</keyword>
<dbReference type="InterPro" id="IPR000515">
    <property type="entry name" value="MetI-like"/>
</dbReference>
<feature type="transmembrane region" description="Helical" evidence="8">
    <location>
        <begin position="72"/>
        <end position="97"/>
    </location>
</feature>
<comment type="subcellular location">
    <subcellularLocation>
        <location evidence="1 8">Cell membrane</location>
        <topology evidence="1 8">Multi-pass membrane protein</topology>
    </subcellularLocation>
</comment>
<keyword evidence="12" id="KW-1185">Reference proteome</keyword>
<keyword evidence="3" id="KW-1003">Cell membrane</keyword>
<dbReference type="SUPFAM" id="SSF161098">
    <property type="entry name" value="MetI-like"/>
    <property type="match status" value="1"/>
</dbReference>
<reference evidence="12" key="1">
    <citation type="submission" date="2016-10" db="EMBL/GenBank/DDBJ databases">
        <authorList>
            <person name="Varghese N."/>
            <person name="Submissions S."/>
        </authorList>
    </citation>
    <scope>NUCLEOTIDE SEQUENCE [LARGE SCALE GENOMIC DNA]</scope>
    <source>
        <strain evidence="12">DSM 44675</strain>
    </source>
</reference>
<dbReference type="OrthoDB" id="92598at2"/>
<evidence type="ECO:0000259" key="10">
    <source>
        <dbReference type="PROSITE" id="PS50928"/>
    </source>
</evidence>
<dbReference type="PROSITE" id="PS50928">
    <property type="entry name" value="ABC_TM1"/>
    <property type="match status" value="1"/>
</dbReference>
<feature type="transmembrane region" description="Helical" evidence="8">
    <location>
        <begin position="259"/>
        <end position="283"/>
    </location>
</feature>
<feature type="transmembrane region" description="Helical" evidence="8">
    <location>
        <begin position="109"/>
        <end position="131"/>
    </location>
</feature>
<sequence length="334" mass="36546">MSGTERRAPMPETAAGEPAPIKAVPLRRPGRWVAAVVVLGLFGLFVYGAATNEAFSWDVYGRYLFDERITKAAWVTVQLTVLAMVLGVVLGVILAVMRLSPNPVLKTFSWVYLWIFRGTPVYVQLVFWGLFPSIYKSLDLGIPFVHQFVHIELQGIEAGFLFAIIGLGLNEAAYMAEIVRAGVNSVHEGQTEASTALGMSWSQTMRRTVLPQAMRVIIPPTGNELISMLKTTSLVSAVPFSLELYGRQRDIAGVNFEPIPLLLVAATWYLVITSVLMVGQYYLERYYSKGATRTLTARQLQALADAQGKPVVLGPATATPAADELPDTPGGERK</sequence>
<evidence type="ECO:0000256" key="5">
    <source>
        <dbReference type="ARBA" id="ARBA00022970"/>
    </source>
</evidence>
<dbReference type="GO" id="GO:0022857">
    <property type="term" value="F:transmembrane transporter activity"/>
    <property type="evidence" value="ECO:0007669"/>
    <property type="project" value="InterPro"/>
</dbReference>
<keyword evidence="7 8" id="KW-0472">Membrane</keyword>
<keyword evidence="5" id="KW-0029">Amino-acid transport</keyword>
<dbReference type="PANTHER" id="PTHR30614:SF0">
    <property type="entry name" value="L-CYSTINE TRANSPORT SYSTEM PERMEASE PROTEIN TCYL"/>
    <property type="match status" value="1"/>
</dbReference>
<dbReference type="NCBIfam" id="TIGR01726">
    <property type="entry name" value="HEQRo_perm_3TM"/>
    <property type="match status" value="1"/>
</dbReference>
<dbReference type="PANTHER" id="PTHR30614">
    <property type="entry name" value="MEMBRANE COMPONENT OF AMINO ACID ABC TRANSPORTER"/>
    <property type="match status" value="1"/>
</dbReference>
<dbReference type="InterPro" id="IPR035906">
    <property type="entry name" value="MetI-like_sf"/>
</dbReference>
<evidence type="ECO:0000256" key="2">
    <source>
        <dbReference type="ARBA" id="ARBA00022448"/>
    </source>
</evidence>
<accession>A0A1H7U559</accession>
<dbReference type="Pfam" id="PF00528">
    <property type="entry name" value="BPD_transp_1"/>
    <property type="match status" value="1"/>
</dbReference>
<evidence type="ECO:0000256" key="8">
    <source>
        <dbReference type="RuleBase" id="RU363032"/>
    </source>
</evidence>
<feature type="region of interest" description="Disordered" evidence="9">
    <location>
        <begin position="313"/>
        <end position="334"/>
    </location>
</feature>
<dbReference type="CDD" id="cd06261">
    <property type="entry name" value="TM_PBP2"/>
    <property type="match status" value="1"/>
</dbReference>
<evidence type="ECO:0000256" key="9">
    <source>
        <dbReference type="SAM" id="MobiDB-lite"/>
    </source>
</evidence>
<dbReference type="GO" id="GO:0006865">
    <property type="term" value="P:amino acid transport"/>
    <property type="evidence" value="ECO:0007669"/>
    <property type="project" value="UniProtKB-KW"/>
</dbReference>
<keyword evidence="6 8" id="KW-1133">Transmembrane helix</keyword>
<gene>
    <name evidence="11" type="ORF">SAMN05444583_11752</name>
</gene>
<dbReference type="Proteomes" id="UP000198677">
    <property type="component" value="Unassembled WGS sequence"/>
</dbReference>